<dbReference type="InterPro" id="IPR034660">
    <property type="entry name" value="DinB/YfiT-like"/>
</dbReference>
<reference evidence="2" key="1">
    <citation type="submission" date="2023-06" db="EMBL/GenBank/DDBJ databases">
        <title>Identification of two novel mycobacterium reveal diversities and complexities of Mycobacterium gordonae clade.</title>
        <authorList>
            <person name="Matsumoto Y."/>
            <person name="Nakamura S."/>
            <person name="Motooka D."/>
            <person name="Fukushima K."/>
        </authorList>
    </citation>
    <scope>NUCLEOTIDE SEQUENCE</scope>
    <source>
        <strain evidence="2">TY812</strain>
    </source>
</reference>
<dbReference type="Pfam" id="PF11716">
    <property type="entry name" value="MDMPI_N"/>
    <property type="match status" value="1"/>
</dbReference>
<feature type="domain" description="Mycothiol-dependent maleylpyruvate isomerase metal-binding" evidence="1">
    <location>
        <begin position="17"/>
        <end position="131"/>
    </location>
</feature>
<dbReference type="InterPro" id="IPR017517">
    <property type="entry name" value="Maleyloyr_isom"/>
</dbReference>
<dbReference type="EMBL" id="JAUFSA010000001">
    <property type="protein sequence ID" value="MDP7734667.1"/>
    <property type="molecule type" value="Genomic_DNA"/>
</dbReference>
<dbReference type="InterPro" id="IPR017520">
    <property type="entry name" value="CHP03086"/>
</dbReference>
<dbReference type="SUPFAM" id="SSF109854">
    <property type="entry name" value="DinB/YfiT-like putative metalloenzymes"/>
    <property type="match status" value="1"/>
</dbReference>
<accession>A0A4R5WSG4</accession>
<gene>
    <name evidence="2" type="ORF">QXL92_07920</name>
</gene>
<name>A0A4R5WSG4_9MYCO</name>
<sequence length="195" mass="20626">MNESADPMGTMATDALKLFLDAVEQIPAESWAQASNLAGWSIGDLVGHTTGSAAKVVALVEGGQIWAAPSEPSDWTSDDPAARLRELATRLQQVLPEADFAAPRTSPAGEAPLGQAMAFPVADLALHSWDVHRSLGREVELPTRLLGLCRQLVESLPEDRLRRPGAFGPVQPAPQNATPTARLMAYLGRAVGSAT</sequence>
<dbReference type="Gene3D" id="1.20.120.450">
    <property type="entry name" value="dinb family like domain"/>
    <property type="match status" value="1"/>
</dbReference>
<evidence type="ECO:0000313" key="3">
    <source>
        <dbReference type="Proteomes" id="UP001229081"/>
    </source>
</evidence>
<organism evidence="2 3">
    <name type="scientific">Mycobacterium paragordonae</name>
    <dbReference type="NCBI Taxonomy" id="1389713"/>
    <lineage>
        <taxon>Bacteria</taxon>
        <taxon>Bacillati</taxon>
        <taxon>Actinomycetota</taxon>
        <taxon>Actinomycetes</taxon>
        <taxon>Mycobacteriales</taxon>
        <taxon>Mycobacteriaceae</taxon>
        <taxon>Mycobacterium</taxon>
    </lineage>
</organism>
<dbReference type="InterPro" id="IPR024344">
    <property type="entry name" value="MDMPI_metal-binding"/>
</dbReference>
<dbReference type="NCBIfam" id="TIGR03083">
    <property type="entry name" value="maleylpyruvate isomerase family mycothiol-dependent enzyme"/>
    <property type="match status" value="1"/>
</dbReference>
<dbReference type="NCBIfam" id="TIGR03086">
    <property type="entry name" value="TIGR03086 family metal-binding protein"/>
    <property type="match status" value="1"/>
</dbReference>
<proteinExistence type="predicted"/>
<dbReference type="Proteomes" id="UP001229081">
    <property type="component" value="Unassembled WGS sequence"/>
</dbReference>
<comment type="caution">
    <text evidence="2">The sequence shown here is derived from an EMBL/GenBank/DDBJ whole genome shotgun (WGS) entry which is preliminary data.</text>
</comment>
<evidence type="ECO:0000313" key="2">
    <source>
        <dbReference type="EMBL" id="MDP7734667.1"/>
    </source>
</evidence>
<dbReference type="GO" id="GO:0046872">
    <property type="term" value="F:metal ion binding"/>
    <property type="evidence" value="ECO:0007669"/>
    <property type="project" value="InterPro"/>
</dbReference>
<dbReference type="AlphaFoldDB" id="A0A4R5WSG4"/>
<protein>
    <submittedName>
        <fullName evidence="2">TIGR03086 family metal-binding protein</fullName>
    </submittedName>
</protein>
<evidence type="ECO:0000259" key="1">
    <source>
        <dbReference type="Pfam" id="PF11716"/>
    </source>
</evidence>
<dbReference type="RefSeq" id="WP_133436007.1">
    <property type="nucleotide sequence ID" value="NZ_JAUFSA010000001.1"/>
</dbReference>